<keyword evidence="2" id="KW-1185">Reference proteome</keyword>
<dbReference type="EMBL" id="JBHSLN010000007">
    <property type="protein sequence ID" value="MFC5296208.1"/>
    <property type="molecule type" value="Genomic_DNA"/>
</dbReference>
<dbReference type="Proteomes" id="UP001595937">
    <property type="component" value="Unassembled WGS sequence"/>
</dbReference>
<name>A0ABW0FB73_9MICO</name>
<comment type="caution">
    <text evidence="1">The sequence shown here is derived from an EMBL/GenBank/DDBJ whole genome shotgun (WGS) entry which is preliminary data.</text>
</comment>
<accession>A0ABW0FB73</accession>
<reference evidence="2" key="1">
    <citation type="journal article" date="2019" name="Int. J. Syst. Evol. Microbiol.">
        <title>The Global Catalogue of Microorganisms (GCM) 10K type strain sequencing project: providing services to taxonomists for standard genome sequencing and annotation.</title>
        <authorList>
            <consortium name="The Broad Institute Genomics Platform"/>
            <consortium name="The Broad Institute Genome Sequencing Center for Infectious Disease"/>
            <person name="Wu L."/>
            <person name="Ma J."/>
        </authorList>
    </citation>
    <scope>NUCLEOTIDE SEQUENCE [LARGE SCALE GENOMIC DNA]</scope>
    <source>
        <strain evidence="2">CGMCC 1.16455</strain>
    </source>
</reference>
<dbReference type="RefSeq" id="WP_343926347.1">
    <property type="nucleotide sequence ID" value="NZ_BAAAIR010000089.1"/>
</dbReference>
<evidence type="ECO:0000313" key="1">
    <source>
        <dbReference type="EMBL" id="MFC5296208.1"/>
    </source>
</evidence>
<organism evidence="1 2">
    <name type="scientific">Brachybacterium tyrofermentans</name>
    <dbReference type="NCBI Taxonomy" id="47848"/>
    <lineage>
        <taxon>Bacteria</taxon>
        <taxon>Bacillati</taxon>
        <taxon>Actinomycetota</taxon>
        <taxon>Actinomycetes</taxon>
        <taxon>Micrococcales</taxon>
        <taxon>Dermabacteraceae</taxon>
        <taxon>Brachybacterium</taxon>
    </lineage>
</organism>
<proteinExistence type="predicted"/>
<sequence length="386" mass="43004">MSHITFNNLELNHKSISVRAEYQDSVDLWFEFDRDVNVSSTQVALAMATLAGVEYDSITFDFEVDNTAVESIRAATGASIEAVPSEQPRPITSSTGNLLSFSGGFDSLCAWRLMPEETHLVSMDFGGWFAREADFFKQFDTLIIRTNARSEPSHRTSLARNHWTFMAIGAILSAGYFNSRFHSFGQILGESLSRTPKRVPTPTVLAELGYVDAGYARGLTEVGTASVILQSDPWHVHNSLKSLSGPADRKIFRKIALSTLVGTKLGISVDIPASDPSKSPNIRMGDDYASSLAALYCISQGAENAISELFEYIPSSARDLASECSMDFMGKVNWDAYASFPRELREGLWENLYKFGFEPYSERDWEEIRQVRAYLAEAHKIAHEKR</sequence>
<protein>
    <submittedName>
        <fullName evidence="1">Uncharacterized protein</fullName>
    </submittedName>
</protein>
<gene>
    <name evidence="1" type="ORF">ACFPK8_01660</name>
</gene>
<evidence type="ECO:0000313" key="2">
    <source>
        <dbReference type="Proteomes" id="UP001595937"/>
    </source>
</evidence>
<dbReference type="GeneID" id="303299157"/>